<accession>A0A1G2DHZ4</accession>
<organism evidence="1 2">
    <name type="scientific">Candidatus Lloydbacteria bacterium RIFCSPHIGHO2_02_FULL_54_17</name>
    <dbReference type="NCBI Taxonomy" id="1798664"/>
    <lineage>
        <taxon>Bacteria</taxon>
        <taxon>Candidatus Lloydiibacteriota</taxon>
    </lineage>
</organism>
<dbReference type="Proteomes" id="UP000178636">
    <property type="component" value="Unassembled WGS sequence"/>
</dbReference>
<dbReference type="AlphaFoldDB" id="A0A1G2DHZ4"/>
<gene>
    <name evidence="1" type="ORF">A3C93_04630</name>
</gene>
<evidence type="ECO:0000313" key="2">
    <source>
        <dbReference type="Proteomes" id="UP000178636"/>
    </source>
</evidence>
<name>A0A1G2DHZ4_9BACT</name>
<comment type="caution">
    <text evidence="1">The sequence shown here is derived from an EMBL/GenBank/DDBJ whole genome shotgun (WGS) entry which is preliminary data.</text>
</comment>
<proteinExistence type="predicted"/>
<dbReference type="EMBL" id="MHLO01000018">
    <property type="protein sequence ID" value="OGZ12438.1"/>
    <property type="molecule type" value="Genomic_DNA"/>
</dbReference>
<protein>
    <submittedName>
        <fullName evidence="1">Uncharacterized protein</fullName>
    </submittedName>
</protein>
<reference evidence="1 2" key="1">
    <citation type="journal article" date="2016" name="Nat. Commun.">
        <title>Thousands of microbial genomes shed light on interconnected biogeochemical processes in an aquifer system.</title>
        <authorList>
            <person name="Anantharaman K."/>
            <person name="Brown C.T."/>
            <person name="Hug L.A."/>
            <person name="Sharon I."/>
            <person name="Castelle C.J."/>
            <person name="Probst A.J."/>
            <person name="Thomas B.C."/>
            <person name="Singh A."/>
            <person name="Wilkins M.J."/>
            <person name="Karaoz U."/>
            <person name="Brodie E.L."/>
            <person name="Williams K.H."/>
            <person name="Hubbard S.S."/>
            <person name="Banfield J.F."/>
        </authorList>
    </citation>
    <scope>NUCLEOTIDE SEQUENCE [LARGE SCALE GENOMIC DNA]</scope>
</reference>
<sequence length="99" mass="11700">MFLFVGYKCLSLPQNPLLKFSHIHPANFVYLVLLYAQRQNVHIQIYEIYILKFIIYICPIIQNDMFLYGKKELKILTGYGQAQFLLSFSYRSFYACLSA</sequence>
<evidence type="ECO:0000313" key="1">
    <source>
        <dbReference type="EMBL" id="OGZ12438.1"/>
    </source>
</evidence>